<evidence type="ECO:0000256" key="1">
    <source>
        <dbReference type="SAM" id="MobiDB-lite"/>
    </source>
</evidence>
<feature type="region of interest" description="Disordered" evidence="1">
    <location>
        <begin position="1"/>
        <end position="20"/>
    </location>
</feature>
<gene>
    <name evidence="2" type="ORF">ZOSMA_168G00120</name>
</gene>
<evidence type="ECO:0000313" key="3">
    <source>
        <dbReference type="Proteomes" id="UP000036987"/>
    </source>
</evidence>
<sequence length="163" mass="17661">MDKEQKVYAGNSGKAVSAGNFETNQKHVTYWEDKNTGEYIRNTVTEKSNPNESRQYRTTTTTVGNKSTGDYVVKQSQQVCKNNDCRTLNDVIDDGSDEEGVDNGGCDEGVDYVRDDQGSEDGDGVDCGGGGEDDGYDYSDGYSDGVDCGGGDDGSDFDYYDGY</sequence>
<protein>
    <submittedName>
        <fullName evidence="2">Uncharacterized protein</fullName>
    </submittedName>
</protein>
<accession>A0A0K9PTI2</accession>
<name>A0A0K9PTI2_ZOSMR</name>
<feature type="region of interest" description="Disordered" evidence="1">
    <location>
        <begin position="92"/>
        <end position="163"/>
    </location>
</feature>
<keyword evidence="3" id="KW-1185">Reference proteome</keyword>
<evidence type="ECO:0000313" key="2">
    <source>
        <dbReference type="EMBL" id="KMZ72276.1"/>
    </source>
</evidence>
<dbReference type="Proteomes" id="UP000036987">
    <property type="component" value="Unassembled WGS sequence"/>
</dbReference>
<feature type="region of interest" description="Disordered" evidence="1">
    <location>
        <begin position="43"/>
        <end position="69"/>
    </location>
</feature>
<organism evidence="2 3">
    <name type="scientific">Zostera marina</name>
    <name type="common">Eelgrass</name>
    <dbReference type="NCBI Taxonomy" id="29655"/>
    <lineage>
        <taxon>Eukaryota</taxon>
        <taxon>Viridiplantae</taxon>
        <taxon>Streptophyta</taxon>
        <taxon>Embryophyta</taxon>
        <taxon>Tracheophyta</taxon>
        <taxon>Spermatophyta</taxon>
        <taxon>Magnoliopsida</taxon>
        <taxon>Liliopsida</taxon>
        <taxon>Zosteraceae</taxon>
        <taxon>Zostera</taxon>
    </lineage>
</organism>
<reference evidence="3" key="1">
    <citation type="journal article" date="2016" name="Nature">
        <title>The genome of the seagrass Zostera marina reveals angiosperm adaptation to the sea.</title>
        <authorList>
            <person name="Olsen J.L."/>
            <person name="Rouze P."/>
            <person name="Verhelst B."/>
            <person name="Lin Y.-C."/>
            <person name="Bayer T."/>
            <person name="Collen J."/>
            <person name="Dattolo E."/>
            <person name="De Paoli E."/>
            <person name="Dittami S."/>
            <person name="Maumus F."/>
            <person name="Michel G."/>
            <person name="Kersting A."/>
            <person name="Lauritano C."/>
            <person name="Lohaus R."/>
            <person name="Toepel M."/>
            <person name="Tonon T."/>
            <person name="Vanneste K."/>
            <person name="Amirebrahimi M."/>
            <person name="Brakel J."/>
            <person name="Bostroem C."/>
            <person name="Chovatia M."/>
            <person name="Grimwood J."/>
            <person name="Jenkins J.W."/>
            <person name="Jueterbock A."/>
            <person name="Mraz A."/>
            <person name="Stam W.T."/>
            <person name="Tice H."/>
            <person name="Bornberg-Bauer E."/>
            <person name="Green P.J."/>
            <person name="Pearson G.A."/>
            <person name="Procaccini G."/>
            <person name="Duarte C.M."/>
            <person name="Schmutz J."/>
            <person name="Reusch T.B.H."/>
            <person name="Van de Peer Y."/>
        </authorList>
    </citation>
    <scope>NUCLEOTIDE SEQUENCE [LARGE SCALE GENOMIC DNA]</scope>
    <source>
        <strain evidence="3">cv. Finnish</strain>
    </source>
</reference>
<dbReference type="AlphaFoldDB" id="A0A0K9PTI2"/>
<dbReference type="EMBL" id="LFYR01000640">
    <property type="protein sequence ID" value="KMZ72276.1"/>
    <property type="molecule type" value="Genomic_DNA"/>
</dbReference>
<proteinExistence type="predicted"/>
<feature type="compositionally biased region" description="Acidic residues" evidence="1">
    <location>
        <begin position="92"/>
        <end position="101"/>
    </location>
</feature>
<comment type="caution">
    <text evidence="2">The sequence shown here is derived from an EMBL/GenBank/DDBJ whole genome shotgun (WGS) entry which is preliminary data.</text>
</comment>
<feature type="compositionally biased region" description="Acidic residues" evidence="1">
    <location>
        <begin position="153"/>
        <end position="163"/>
    </location>
</feature>